<evidence type="ECO:0000313" key="3">
    <source>
        <dbReference type="Proteomes" id="UP000601223"/>
    </source>
</evidence>
<sequence length="232" mass="24549">MSDPKTLGRLAGLCYLAVAVFGGFAELYVRDRVRVPGDAAATAANITADETLFRLGLAADLLMAIAFILLGLTLHRLLHESHRRAATALLVLVTGGATAILANSVFHAGAMLVATDPAYDSGLALLLLDLHHHGYVLGGVLFGLWLLPVAYVAMRSALFPTALGVLLLVGVITWLADPLLFFAAPGLPETVRTAVSVPTSLAEFGLLLYLLIVGVRRTGQQLEQARVDSTTR</sequence>
<dbReference type="AlphaFoldDB" id="A0A8J3JHS5"/>
<gene>
    <name evidence="2" type="ORF">Cba03nite_20710</name>
</gene>
<keyword evidence="1" id="KW-0472">Membrane</keyword>
<feature type="transmembrane region" description="Helical" evidence="1">
    <location>
        <begin position="86"/>
        <end position="114"/>
    </location>
</feature>
<comment type="caution">
    <text evidence="2">The sequence shown here is derived from an EMBL/GenBank/DDBJ whole genome shotgun (WGS) entry which is preliminary data.</text>
</comment>
<dbReference type="RefSeq" id="WP_203744590.1">
    <property type="nucleotide sequence ID" value="NZ_BONF01000010.1"/>
</dbReference>
<feature type="transmembrane region" description="Helical" evidence="1">
    <location>
        <begin position="195"/>
        <end position="215"/>
    </location>
</feature>
<dbReference type="Pfam" id="PF14329">
    <property type="entry name" value="DUF4386"/>
    <property type="match status" value="1"/>
</dbReference>
<feature type="transmembrane region" description="Helical" evidence="1">
    <location>
        <begin position="134"/>
        <end position="154"/>
    </location>
</feature>
<feature type="transmembrane region" description="Helical" evidence="1">
    <location>
        <begin position="161"/>
        <end position="183"/>
    </location>
</feature>
<feature type="transmembrane region" description="Helical" evidence="1">
    <location>
        <begin position="52"/>
        <end position="74"/>
    </location>
</feature>
<dbReference type="InterPro" id="IPR025495">
    <property type="entry name" value="DUF4386"/>
</dbReference>
<keyword evidence="1" id="KW-1133">Transmembrane helix</keyword>
<evidence type="ECO:0000313" key="2">
    <source>
        <dbReference type="EMBL" id="GIF80722.1"/>
    </source>
</evidence>
<dbReference type="EMBL" id="BONF01000010">
    <property type="protein sequence ID" value="GIF80722.1"/>
    <property type="molecule type" value="Genomic_DNA"/>
</dbReference>
<proteinExistence type="predicted"/>
<protein>
    <recommendedName>
        <fullName evidence="4">DUF4386 domain-containing protein</fullName>
    </recommendedName>
</protein>
<keyword evidence="3" id="KW-1185">Reference proteome</keyword>
<accession>A0A8J3JHS5</accession>
<evidence type="ECO:0000256" key="1">
    <source>
        <dbReference type="SAM" id="Phobius"/>
    </source>
</evidence>
<name>A0A8J3JHS5_9ACTN</name>
<keyword evidence="1" id="KW-0812">Transmembrane</keyword>
<organism evidence="2 3">
    <name type="scientific">Catellatospora bangladeshensis</name>
    <dbReference type="NCBI Taxonomy" id="310355"/>
    <lineage>
        <taxon>Bacteria</taxon>
        <taxon>Bacillati</taxon>
        <taxon>Actinomycetota</taxon>
        <taxon>Actinomycetes</taxon>
        <taxon>Micromonosporales</taxon>
        <taxon>Micromonosporaceae</taxon>
        <taxon>Catellatospora</taxon>
    </lineage>
</organism>
<reference evidence="2 3" key="1">
    <citation type="submission" date="2021-01" db="EMBL/GenBank/DDBJ databases">
        <title>Whole genome shotgun sequence of Catellatospora bangladeshensis NBRC 107357.</title>
        <authorList>
            <person name="Komaki H."/>
            <person name="Tamura T."/>
        </authorList>
    </citation>
    <scope>NUCLEOTIDE SEQUENCE [LARGE SCALE GENOMIC DNA]</scope>
    <source>
        <strain evidence="2 3">NBRC 107357</strain>
    </source>
</reference>
<dbReference type="Proteomes" id="UP000601223">
    <property type="component" value="Unassembled WGS sequence"/>
</dbReference>
<evidence type="ECO:0008006" key="4">
    <source>
        <dbReference type="Google" id="ProtNLM"/>
    </source>
</evidence>